<dbReference type="GO" id="GO:0051213">
    <property type="term" value="F:dioxygenase activity"/>
    <property type="evidence" value="ECO:0007669"/>
    <property type="project" value="UniProtKB-KW"/>
</dbReference>
<dbReference type="GeneID" id="10328038"/>
<evidence type="ECO:0000256" key="3">
    <source>
        <dbReference type="ARBA" id="ARBA00023002"/>
    </source>
</evidence>
<organism evidence="5 6">
    <name type="scientific">Prochlorococcus phage P-HM2</name>
    <dbReference type="NCBI Taxonomy" id="445696"/>
    <lineage>
        <taxon>Viruses</taxon>
        <taxon>Duplodnaviria</taxon>
        <taxon>Heunggongvirae</taxon>
        <taxon>Uroviricota</taxon>
        <taxon>Caudoviricetes</taxon>
        <taxon>Eurybiavirus</taxon>
        <taxon>Eurybiavirus PHM2</taxon>
    </lineage>
</organism>
<dbReference type="OrthoDB" id="30076at10239"/>
<dbReference type="Pfam" id="PF05118">
    <property type="entry name" value="Asp_Arg_Hydrox"/>
    <property type="match status" value="1"/>
</dbReference>
<dbReference type="Proteomes" id="UP000006538">
    <property type="component" value="Segment"/>
</dbReference>
<dbReference type="InterPro" id="IPR051821">
    <property type="entry name" value="Asp/Asn_beta-hydroxylase"/>
</dbReference>
<evidence type="ECO:0000313" key="5">
    <source>
        <dbReference type="EMBL" id="ADO99945.1"/>
    </source>
</evidence>
<dbReference type="SUPFAM" id="SSF51197">
    <property type="entry name" value="Clavaminate synthase-like"/>
    <property type="match status" value="1"/>
</dbReference>
<accession>E3ST17</accession>
<dbReference type="InterPro" id="IPR027443">
    <property type="entry name" value="IPNS-like_sf"/>
</dbReference>
<dbReference type="Gene3D" id="2.60.120.330">
    <property type="entry name" value="B-lactam Antibiotic, Isopenicillin N Synthase, Chain"/>
    <property type="match status" value="1"/>
</dbReference>
<keyword evidence="6" id="KW-1185">Reference proteome</keyword>
<reference evidence="5 6" key="1">
    <citation type="journal article" date="2010" name="Environ. Microbiol.">
        <title>Genomic analysis of oceanic cyanobacterial myoviruses compared with T4-like myoviruses from diverse hosts and environments.</title>
        <authorList>
            <person name="Sullivan M.B."/>
            <person name="Huang K.H."/>
            <person name="Ignacio-Espinoza J.C."/>
            <person name="Berlin A.M."/>
            <person name="Kelly L."/>
            <person name="Weigele P.R."/>
            <person name="DeFrancesco A.S."/>
            <person name="Kern S.E."/>
            <person name="Thompson L.R."/>
            <person name="Young S."/>
            <person name="Yandava C."/>
            <person name="Fu R."/>
            <person name="Krastins B."/>
            <person name="Chase M."/>
            <person name="Sarracino D."/>
            <person name="Osburne M.S."/>
            <person name="Henn M.R."/>
            <person name="Chisholm S.W."/>
        </authorList>
    </citation>
    <scope>NUCLEOTIDE SEQUENCE [LARGE SCALE GENOMIC DNA]</scope>
    <source>
        <strain evidence="5">M4-259</strain>
    </source>
</reference>
<comment type="similarity">
    <text evidence="1">Belongs to the aspartyl/asparaginyl beta-hydroxylase family.</text>
</comment>
<evidence type="ECO:0000259" key="4">
    <source>
        <dbReference type="Pfam" id="PF05118"/>
    </source>
</evidence>
<dbReference type="EMBL" id="GU075905">
    <property type="protein sequence ID" value="ADO99945.1"/>
    <property type="molecule type" value="Genomic_DNA"/>
</dbReference>
<protein>
    <submittedName>
        <fullName evidence="5">TlmH</fullName>
    </submittedName>
</protein>
<feature type="domain" description="Aspartyl/asparaginy/proline hydroxylase" evidence="4">
    <location>
        <begin position="111"/>
        <end position="212"/>
    </location>
</feature>
<evidence type="ECO:0000256" key="1">
    <source>
        <dbReference type="ARBA" id="ARBA00007730"/>
    </source>
</evidence>
<keyword evidence="3" id="KW-0560">Oxidoreductase</keyword>
<evidence type="ECO:0000256" key="2">
    <source>
        <dbReference type="ARBA" id="ARBA00022964"/>
    </source>
</evidence>
<evidence type="ECO:0000313" key="6">
    <source>
        <dbReference type="Proteomes" id="UP000006538"/>
    </source>
</evidence>
<dbReference type="PANTHER" id="PTHR46332:SF5">
    <property type="entry name" value="ASPARTATE BETA-HYDROXYLASE DOMAIN CONTAINING 2"/>
    <property type="match status" value="1"/>
</dbReference>
<proteinExistence type="inferred from homology"/>
<dbReference type="InterPro" id="IPR007803">
    <property type="entry name" value="Asp/Arg/Pro-Hydrxlase"/>
</dbReference>
<dbReference type="KEGG" id="vg:10328038"/>
<dbReference type="PANTHER" id="PTHR46332">
    <property type="entry name" value="ASPARTATE BETA-HYDROXYLASE DOMAIN-CONTAINING PROTEIN 2"/>
    <property type="match status" value="1"/>
</dbReference>
<dbReference type="RefSeq" id="YP_004323536.1">
    <property type="nucleotide sequence ID" value="NC_015284.1"/>
</dbReference>
<gene>
    <name evidence="5" type="primary">tlmH</name>
    <name evidence="5" type="ORF">PHM2_167</name>
</gene>
<keyword evidence="2" id="KW-0223">Dioxygenase</keyword>
<sequence length="233" mass="27244">MRKIWQEETLESLSSYRNLRDRHKEIIPEIIKFVEVNQPILSEWILDQWVEDRNLGRVQLWEGDWRVIPMPLNPVGTTATEEDFELSEMVSFVELFNTTVEKVQEVLPKLTESMMQLCPIFYDAIQEDVDGMLLKSCTISKLSPGTKINPHAGDIDSLRLHFPVIEDEGAWLSVRGRKRTWKVGELFAFHDNDKHWAQHNGTHDRIVVIMDYALSQLEKKGIFIEKWEEEPAI</sequence>
<name>E3ST17_9CAUD</name>